<feature type="compositionally biased region" description="Basic and acidic residues" evidence="1">
    <location>
        <begin position="79"/>
        <end position="88"/>
    </location>
</feature>
<evidence type="ECO:0008006" key="4">
    <source>
        <dbReference type="Google" id="ProtNLM"/>
    </source>
</evidence>
<evidence type="ECO:0000256" key="1">
    <source>
        <dbReference type="SAM" id="MobiDB-lite"/>
    </source>
</evidence>
<gene>
    <name evidence="2" type="ORF">MQH31_10295</name>
</gene>
<dbReference type="RefSeq" id="WP_243011956.1">
    <property type="nucleotide sequence ID" value="NZ_JALGAR010000002.1"/>
</dbReference>
<feature type="region of interest" description="Disordered" evidence="1">
    <location>
        <begin position="76"/>
        <end position="117"/>
    </location>
</feature>
<sequence length="312" mass="32903">MAGMYGADVEQLRALAKVFSDASDRLERDRMTVGNQIKINAWVGPVATQFRMQWDSEHSVRVASAAHLLAESATKLRKNAQEQEDASRSDGGTRTSGSGSGTGGSTNPGGLTFPELPAGADAESRAAFNALIELMKRGITDTSTMVDFTDILKVLKDGGQLGSLKGFLSEVKGLDGTAFLSILGMGVSANDLGEALGHGDTGASIESSLDLVAGAAGIWIPGAGLAWELGKGIGTGAYDTVQQFWDTPDAMYWSAARDMFGDDINANDLTQDQAGQMVKRYEGFGGYLNSISDGMRGAWRDLGDGISGRHRH</sequence>
<evidence type="ECO:0000313" key="3">
    <source>
        <dbReference type="Proteomes" id="UP001165341"/>
    </source>
</evidence>
<dbReference type="Proteomes" id="UP001165341">
    <property type="component" value="Unassembled WGS sequence"/>
</dbReference>
<evidence type="ECO:0000313" key="2">
    <source>
        <dbReference type="EMBL" id="MCI4658196.1"/>
    </source>
</evidence>
<dbReference type="EMBL" id="JALGAR010000002">
    <property type="protein sequence ID" value="MCI4658196.1"/>
    <property type="molecule type" value="Genomic_DNA"/>
</dbReference>
<keyword evidence="3" id="KW-1185">Reference proteome</keyword>
<accession>A0AA41QUY1</accession>
<dbReference type="Gene3D" id="1.10.287.1060">
    <property type="entry name" value="ESAT-6-like"/>
    <property type="match status" value="1"/>
</dbReference>
<reference evidence="2" key="1">
    <citation type="submission" date="2022-03" db="EMBL/GenBank/DDBJ databases">
        <title>Cryobacterium sp. nov. strain ZS14-85, isolated from Antarctic soil.</title>
        <authorList>
            <person name="Li J."/>
            <person name="Niu G."/>
        </authorList>
    </citation>
    <scope>NUCLEOTIDE SEQUENCE</scope>
    <source>
        <strain evidence="2">ZS14-85</strain>
    </source>
</reference>
<feature type="compositionally biased region" description="Gly residues" evidence="1">
    <location>
        <begin position="98"/>
        <end position="107"/>
    </location>
</feature>
<protein>
    <recommendedName>
        <fullName evidence="4">WXG100 family type VII secretion target</fullName>
    </recommendedName>
</protein>
<proteinExistence type="predicted"/>
<name>A0AA41QUY1_9MICO</name>
<comment type="caution">
    <text evidence="2">The sequence shown here is derived from an EMBL/GenBank/DDBJ whole genome shotgun (WGS) entry which is preliminary data.</text>
</comment>
<organism evidence="2 3">
    <name type="scientific">Cryobacterium zhongshanensis</name>
    <dbReference type="NCBI Taxonomy" id="2928153"/>
    <lineage>
        <taxon>Bacteria</taxon>
        <taxon>Bacillati</taxon>
        <taxon>Actinomycetota</taxon>
        <taxon>Actinomycetes</taxon>
        <taxon>Micrococcales</taxon>
        <taxon>Microbacteriaceae</taxon>
        <taxon>Cryobacterium</taxon>
    </lineage>
</organism>
<dbReference type="AlphaFoldDB" id="A0AA41QUY1"/>